<keyword evidence="1" id="KW-1133">Transmembrane helix</keyword>
<sequence>MQKAKRFAIITGIVLAIILVGGVVLAAIFGKLLELLYIVLIVLAILLIAGTVYQIYSVFQLVRSIKTVREEMRPLIGSVNETVGIMKDTARTAGNTVSTIGTATKFTSELALGPSVRAVAAVVAAQEMGRVFLGKGHARSRAEERRRQQMEAMAAANAAVDRGGE</sequence>
<dbReference type="RefSeq" id="WP_126596567.1">
    <property type="nucleotide sequence ID" value="NZ_BIFQ01000001.1"/>
</dbReference>
<protein>
    <recommendedName>
        <fullName evidence="4">DUF948 domain-containing protein</fullName>
    </recommendedName>
</protein>
<feature type="transmembrane region" description="Helical" evidence="1">
    <location>
        <begin position="35"/>
        <end position="56"/>
    </location>
</feature>
<organism evidence="2 3">
    <name type="scientific">Dictyobacter aurantiacus</name>
    <dbReference type="NCBI Taxonomy" id="1936993"/>
    <lineage>
        <taxon>Bacteria</taxon>
        <taxon>Bacillati</taxon>
        <taxon>Chloroflexota</taxon>
        <taxon>Ktedonobacteria</taxon>
        <taxon>Ktedonobacterales</taxon>
        <taxon>Dictyobacteraceae</taxon>
        <taxon>Dictyobacter</taxon>
    </lineage>
</organism>
<evidence type="ECO:0000256" key="1">
    <source>
        <dbReference type="SAM" id="Phobius"/>
    </source>
</evidence>
<feature type="transmembrane region" description="Helical" evidence="1">
    <location>
        <begin position="7"/>
        <end position="29"/>
    </location>
</feature>
<accession>A0A401ZF92</accession>
<gene>
    <name evidence="2" type="ORF">KDAU_28610</name>
</gene>
<reference evidence="3" key="1">
    <citation type="submission" date="2018-12" db="EMBL/GenBank/DDBJ databases">
        <title>Tengunoibacter tsumagoiensis gen. nov., sp. nov., Dictyobacter kobayashii sp. nov., D. alpinus sp. nov., and D. joshuensis sp. nov. and description of Dictyobacteraceae fam. nov. within the order Ktedonobacterales isolated from Tengu-no-mugimeshi.</title>
        <authorList>
            <person name="Wang C.M."/>
            <person name="Zheng Y."/>
            <person name="Sakai Y."/>
            <person name="Toyoda A."/>
            <person name="Minakuchi Y."/>
            <person name="Abe K."/>
            <person name="Yokota A."/>
            <person name="Yabe S."/>
        </authorList>
    </citation>
    <scope>NUCLEOTIDE SEQUENCE [LARGE SCALE GENOMIC DNA]</scope>
    <source>
        <strain evidence="3">S-27</strain>
    </source>
</reference>
<keyword evidence="1" id="KW-0812">Transmembrane</keyword>
<dbReference type="Proteomes" id="UP000287224">
    <property type="component" value="Unassembled WGS sequence"/>
</dbReference>
<keyword evidence="3" id="KW-1185">Reference proteome</keyword>
<dbReference type="EMBL" id="BIFQ01000001">
    <property type="protein sequence ID" value="GCE05532.1"/>
    <property type="molecule type" value="Genomic_DNA"/>
</dbReference>
<name>A0A401ZF92_9CHLR</name>
<proteinExistence type="predicted"/>
<evidence type="ECO:0000313" key="3">
    <source>
        <dbReference type="Proteomes" id="UP000287224"/>
    </source>
</evidence>
<dbReference type="OrthoDB" id="163722at2"/>
<evidence type="ECO:0008006" key="4">
    <source>
        <dbReference type="Google" id="ProtNLM"/>
    </source>
</evidence>
<comment type="caution">
    <text evidence="2">The sequence shown here is derived from an EMBL/GenBank/DDBJ whole genome shotgun (WGS) entry which is preliminary data.</text>
</comment>
<dbReference type="AlphaFoldDB" id="A0A401ZF92"/>
<keyword evidence="1" id="KW-0472">Membrane</keyword>
<evidence type="ECO:0000313" key="2">
    <source>
        <dbReference type="EMBL" id="GCE05532.1"/>
    </source>
</evidence>